<sequence>MPLVDDQHDELCACIVKLMTDTEQQKKLLRKLEHNTSLAQHQLNTMLDPMACLPLRISSKIFLKCLASSGCGTGSRPEPGALCLPMLLLNICHAWTDIVLATPSLWAAIHIIFRGIFPCACGLKELVPIWLDCTQNHQLSILISGANLNTNVLSSVWRHAQQLEHLEIYEGDSEEFISCTRTIQLWEVARGPGLLPLLKTLIVRGIRYGWGLSPAHILKVLRLAPNLIGTLFRDMEVVFNPLLPGRKSLIIPQQSSFAPRTGSSGR</sequence>
<organism evidence="1 2">
    <name type="scientific">Mycena albidolilacea</name>
    <dbReference type="NCBI Taxonomy" id="1033008"/>
    <lineage>
        <taxon>Eukaryota</taxon>
        <taxon>Fungi</taxon>
        <taxon>Dikarya</taxon>
        <taxon>Basidiomycota</taxon>
        <taxon>Agaricomycotina</taxon>
        <taxon>Agaricomycetes</taxon>
        <taxon>Agaricomycetidae</taxon>
        <taxon>Agaricales</taxon>
        <taxon>Marasmiineae</taxon>
        <taxon>Mycenaceae</taxon>
        <taxon>Mycena</taxon>
    </lineage>
</organism>
<dbReference type="AlphaFoldDB" id="A0AAD7E7U6"/>
<comment type="caution">
    <text evidence="1">The sequence shown here is derived from an EMBL/GenBank/DDBJ whole genome shotgun (WGS) entry which is preliminary data.</text>
</comment>
<protein>
    <recommendedName>
        <fullName evidence="3">F-box domain-containing protein</fullName>
    </recommendedName>
</protein>
<dbReference type="Proteomes" id="UP001218218">
    <property type="component" value="Unassembled WGS sequence"/>
</dbReference>
<proteinExistence type="predicted"/>
<evidence type="ECO:0008006" key="3">
    <source>
        <dbReference type="Google" id="ProtNLM"/>
    </source>
</evidence>
<reference evidence="1" key="1">
    <citation type="submission" date="2023-03" db="EMBL/GenBank/DDBJ databases">
        <title>Massive genome expansion in bonnet fungi (Mycena s.s.) driven by repeated elements and novel gene families across ecological guilds.</title>
        <authorList>
            <consortium name="Lawrence Berkeley National Laboratory"/>
            <person name="Harder C.B."/>
            <person name="Miyauchi S."/>
            <person name="Viragh M."/>
            <person name="Kuo A."/>
            <person name="Thoen E."/>
            <person name="Andreopoulos B."/>
            <person name="Lu D."/>
            <person name="Skrede I."/>
            <person name="Drula E."/>
            <person name="Henrissat B."/>
            <person name="Morin E."/>
            <person name="Kohler A."/>
            <person name="Barry K."/>
            <person name="LaButti K."/>
            <person name="Morin E."/>
            <person name="Salamov A."/>
            <person name="Lipzen A."/>
            <person name="Mereny Z."/>
            <person name="Hegedus B."/>
            <person name="Baldrian P."/>
            <person name="Stursova M."/>
            <person name="Weitz H."/>
            <person name="Taylor A."/>
            <person name="Grigoriev I.V."/>
            <person name="Nagy L.G."/>
            <person name="Martin F."/>
            <person name="Kauserud H."/>
        </authorList>
    </citation>
    <scope>NUCLEOTIDE SEQUENCE</scope>
    <source>
        <strain evidence="1">CBHHK002</strain>
    </source>
</reference>
<evidence type="ECO:0000313" key="1">
    <source>
        <dbReference type="EMBL" id="KAJ7302117.1"/>
    </source>
</evidence>
<gene>
    <name evidence="1" type="ORF">DFH08DRAFT_978221</name>
</gene>
<keyword evidence="2" id="KW-1185">Reference proteome</keyword>
<dbReference type="EMBL" id="JARIHO010000121">
    <property type="protein sequence ID" value="KAJ7302117.1"/>
    <property type="molecule type" value="Genomic_DNA"/>
</dbReference>
<evidence type="ECO:0000313" key="2">
    <source>
        <dbReference type="Proteomes" id="UP001218218"/>
    </source>
</evidence>
<name>A0AAD7E7U6_9AGAR</name>
<accession>A0AAD7E7U6</accession>